<sequence length="209" mass="22681">PKAFSLHIHEDGVAELVFDAQEKSVNVFSSEAMAEFEAVLENLERDRHLKALLVRSAKESFIVGADVKEIYALAEAAEAVEKCVCGQRLFDRFARLRYPTVAAVHGLCLGGGTELALACTRRVLSDSPSTRMGLPEILLGLAPGWGGTQRLARLVGLPQALELTLTGKQVAAKPALRMGLADAVFPEAVFLEESLKFIRDKVLPLKKLS</sequence>
<comment type="caution">
    <text evidence="1">The sequence shown here is derived from an EMBL/GenBank/DDBJ whole genome shotgun (WGS) entry which is preliminary data.</text>
</comment>
<evidence type="ECO:0000313" key="1">
    <source>
        <dbReference type="EMBL" id="GAG42873.1"/>
    </source>
</evidence>
<gene>
    <name evidence="1" type="ORF">S01H1_81426</name>
</gene>
<dbReference type="GO" id="GO:0016509">
    <property type="term" value="F:long-chain (3S)-3-hydroxyacyl-CoA dehydrogenase (NAD+) activity"/>
    <property type="evidence" value="ECO:0007669"/>
    <property type="project" value="TreeGrafter"/>
</dbReference>
<dbReference type="Pfam" id="PF00378">
    <property type="entry name" value="ECH_1"/>
    <property type="match status" value="1"/>
</dbReference>
<dbReference type="PANTHER" id="PTHR43612">
    <property type="entry name" value="TRIFUNCTIONAL ENZYME SUBUNIT ALPHA"/>
    <property type="match status" value="1"/>
</dbReference>
<dbReference type="InterPro" id="IPR029045">
    <property type="entry name" value="ClpP/crotonase-like_dom_sf"/>
</dbReference>
<dbReference type="EMBL" id="BARS01055100">
    <property type="protein sequence ID" value="GAG42873.1"/>
    <property type="molecule type" value="Genomic_DNA"/>
</dbReference>
<dbReference type="Gene3D" id="3.90.226.10">
    <property type="entry name" value="2-enoyl-CoA Hydratase, Chain A, domain 1"/>
    <property type="match status" value="1"/>
</dbReference>
<evidence type="ECO:0008006" key="2">
    <source>
        <dbReference type="Google" id="ProtNLM"/>
    </source>
</evidence>
<organism evidence="1">
    <name type="scientific">marine sediment metagenome</name>
    <dbReference type="NCBI Taxonomy" id="412755"/>
    <lineage>
        <taxon>unclassified sequences</taxon>
        <taxon>metagenomes</taxon>
        <taxon>ecological metagenomes</taxon>
    </lineage>
</organism>
<dbReference type="AlphaFoldDB" id="X0Y286"/>
<accession>X0Y286</accession>
<dbReference type="InterPro" id="IPR050136">
    <property type="entry name" value="FA_oxidation_alpha_subunit"/>
</dbReference>
<name>X0Y286_9ZZZZ</name>
<reference evidence="1" key="1">
    <citation type="journal article" date="2014" name="Front. Microbiol.">
        <title>High frequency of phylogenetically diverse reductive dehalogenase-homologous genes in deep subseafloor sedimentary metagenomes.</title>
        <authorList>
            <person name="Kawai M."/>
            <person name="Futagami T."/>
            <person name="Toyoda A."/>
            <person name="Takaki Y."/>
            <person name="Nishi S."/>
            <person name="Hori S."/>
            <person name="Arai W."/>
            <person name="Tsubouchi T."/>
            <person name="Morono Y."/>
            <person name="Uchiyama I."/>
            <person name="Ito T."/>
            <person name="Fujiyama A."/>
            <person name="Inagaki F."/>
            <person name="Takami H."/>
        </authorList>
    </citation>
    <scope>NUCLEOTIDE SEQUENCE</scope>
    <source>
        <strain evidence="1">Expedition CK06-06</strain>
    </source>
</reference>
<proteinExistence type="predicted"/>
<feature type="non-terminal residue" evidence="1">
    <location>
        <position position="1"/>
    </location>
</feature>
<dbReference type="PANTHER" id="PTHR43612:SF3">
    <property type="entry name" value="TRIFUNCTIONAL ENZYME SUBUNIT ALPHA, MITOCHONDRIAL"/>
    <property type="match status" value="1"/>
</dbReference>
<protein>
    <recommendedName>
        <fullName evidence="2">3-hydroxyacyl-CoA dehydrogenase NAD binding domain-containing protein</fullName>
    </recommendedName>
</protein>
<dbReference type="InterPro" id="IPR001753">
    <property type="entry name" value="Enoyl-CoA_hydra/iso"/>
</dbReference>
<dbReference type="SUPFAM" id="SSF52096">
    <property type="entry name" value="ClpP/crotonase"/>
    <property type="match status" value="1"/>
</dbReference>
<dbReference type="GO" id="GO:0006635">
    <property type="term" value="P:fatty acid beta-oxidation"/>
    <property type="evidence" value="ECO:0007669"/>
    <property type="project" value="TreeGrafter"/>
</dbReference>
<dbReference type="GO" id="GO:0004300">
    <property type="term" value="F:enoyl-CoA hydratase activity"/>
    <property type="evidence" value="ECO:0007669"/>
    <property type="project" value="TreeGrafter"/>
</dbReference>
<dbReference type="CDD" id="cd06558">
    <property type="entry name" value="crotonase-like"/>
    <property type="match status" value="1"/>
</dbReference>
<feature type="non-terminal residue" evidence="1">
    <location>
        <position position="209"/>
    </location>
</feature>